<evidence type="ECO:0000256" key="7">
    <source>
        <dbReference type="ARBA" id="ARBA00022840"/>
    </source>
</evidence>
<evidence type="ECO:0000256" key="6">
    <source>
        <dbReference type="ARBA" id="ARBA00022777"/>
    </source>
</evidence>
<accession>A0ABM8EBZ3</accession>
<dbReference type="SUPFAM" id="SSF55785">
    <property type="entry name" value="PYP-like sensor domain (PAS domain)"/>
    <property type="match status" value="1"/>
</dbReference>
<dbReference type="InterPro" id="IPR036097">
    <property type="entry name" value="HisK_dim/P_sf"/>
</dbReference>
<evidence type="ECO:0000313" key="13">
    <source>
        <dbReference type="Proteomes" id="UP001317629"/>
    </source>
</evidence>
<dbReference type="SMART" id="SM00388">
    <property type="entry name" value="HisKA"/>
    <property type="match status" value="1"/>
</dbReference>
<dbReference type="InterPro" id="IPR000014">
    <property type="entry name" value="PAS"/>
</dbReference>
<name>A0ABM8EBZ3_9HYPH</name>
<dbReference type="SMART" id="SM00091">
    <property type="entry name" value="PAS"/>
    <property type="match status" value="1"/>
</dbReference>
<dbReference type="PRINTS" id="PR00344">
    <property type="entry name" value="BCTRLSENSOR"/>
</dbReference>
<dbReference type="Gene3D" id="3.30.450.20">
    <property type="entry name" value="PAS domain"/>
    <property type="match status" value="1"/>
</dbReference>
<evidence type="ECO:0000256" key="2">
    <source>
        <dbReference type="ARBA" id="ARBA00012438"/>
    </source>
</evidence>
<sequence>MSTRGRHFFQWLTKDGRSVASAFTQPLPVRLLIATLAVAIATALRFAIQPILGEAVPYATYYLAVEASALLGGWIVGLLAMLASAFLAHLLFAPIASDRAQMGLALFLASCASLCLLTGVFRCIFKDKGVAFAAVAPLAWQTEPRPRAGAIDAAQDGVLIMDSEGRILSANRAGAAMFAYPADEIIGATAQTLFDLPAGLESPLIGRAPGLSMTERTAIKGRRKNGARFSAELTLEEMDFDGNRLFVAIVTDVTDRRNMEREVDAQHASRLDAIGALAAALAHEINQPLAASATYMRVARRLLQKSELDCSNVLAVLDKATAQTLRAGRIVLNLKDLVRREEPDKTLLSMHALISAAREAFLSDGAPAGFVIDLSCAAKNDRILADRAQLGQVFASLMHNANEAMQLNEIAQLLIATSNPDDKTIRVDVADRGCGLPDSSEEGCFDLFTTTKVRGMGVGLSISKSIIEAHDGRIWAMPNAGGGAVFSFTLPLQDSGLDS</sequence>
<evidence type="ECO:0000256" key="4">
    <source>
        <dbReference type="ARBA" id="ARBA00022679"/>
    </source>
</evidence>
<feature type="domain" description="Histidine kinase" evidence="10">
    <location>
        <begin position="280"/>
        <end position="494"/>
    </location>
</feature>
<dbReference type="Proteomes" id="UP001317629">
    <property type="component" value="Chromosome"/>
</dbReference>
<evidence type="ECO:0000259" key="11">
    <source>
        <dbReference type="PROSITE" id="PS50112"/>
    </source>
</evidence>
<dbReference type="EMBL" id="AP027142">
    <property type="protein sequence ID" value="BDV35494.1"/>
    <property type="molecule type" value="Genomic_DNA"/>
</dbReference>
<reference evidence="12 13" key="1">
    <citation type="journal article" date="2023" name="Int. J. Syst. Evol. Microbiol.">
        <title>Methylocystis iwaonis sp. nov., a type II methane-oxidizing bacterium from surface soil of a rice paddy field in Japan, and emended description of the genus Methylocystis (ex Whittenbury et al. 1970) Bowman et al. 1993.</title>
        <authorList>
            <person name="Kaise H."/>
            <person name="Sawadogo J.B."/>
            <person name="Alam M.S."/>
            <person name="Ueno C."/>
            <person name="Dianou D."/>
            <person name="Shinjo R."/>
            <person name="Asakawa S."/>
        </authorList>
    </citation>
    <scope>NUCLEOTIDE SEQUENCE [LARGE SCALE GENOMIC DNA]</scope>
    <source>
        <strain evidence="12 13">SS37A-Re</strain>
    </source>
</reference>
<dbReference type="Gene3D" id="1.10.287.130">
    <property type="match status" value="1"/>
</dbReference>
<feature type="transmembrane region" description="Helical" evidence="9">
    <location>
        <begin position="68"/>
        <end position="92"/>
    </location>
</feature>
<evidence type="ECO:0000256" key="9">
    <source>
        <dbReference type="SAM" id="Phobius"/>
    </source>
</evidence>
<dbReference type="InterPro" id="IPR038318">
    <property type="entry name" value="KdpD_sf"/>
</dbReference>
<protein>
    <recommendedName>
        <fullName evidence="2">histidine kinase</fullName>
        <ecNumber evidence="2">2.7.13.3</ecNumber>
    </recommendedName>
</protein>
<dbReference type="EC" id="2.7.13.3" evidence="2"/>
<evidence type="ECO:0000256" key="3">
    <source>
        <dbReference type="ARBA" id="ARBA00022553"/>
    </source>
</evidence>
<dbReference type="InterPro" id="IPR035965">
    <property type="entry name" value="PAS-like_dom_sf"/>
</dbReference>
<dbReference type="SUPFAM" id="SSF55874">
    <property type="entry name" value="ATPase domain of HSP90 chaperone/DNA topoisomerase II/histidine kinase"/>
    <property type="match status" value="1"/>
</dbReference>
<dbReference type="PROSITE" id="PS50109">
    <property type="entry name" value="HIS_KIN"/>
    <property type="match status" value="1"/>
</dbReference>
<feature type="domain" description="PAS" evidence="11">
    <location>
        <begin position="150"/>
        <end position="196"/>
    </location>
</feature>
<keyword evidence="5" id="KW-0547">Nucleotide-binding</keyword>
<keyword evidence="4" id="KW-0808">Transferase</keyword>
<keyword evidence="9" id="KW-0472">Membrane</keyword>
<dbReference type="InterPro" id="IPR003594">
    <property type="entry name" value="HATPase_dom"/>
</dbReference>
<evidence type="ECO:0000259" key="10">
    <source>
        <dbReference type="PROSITE" id="PS50109"/>
    </source>
</evidence>
<dbReference type="Gene3D" id="1.20.120.620">
    <property type="entry name" value="Backbone structure of the membrane domain of e. Coli histidine kinase receptor kdpd"/>
    <property type="match status" value="1"/>
</dbReference>
<keyword evidence="9" id="KW-0812">Transmembrane</keyword>
<evidence type="ECO:0000256" key="8">
    <source>
        <dbReference type="ARBA" id="ARBA00023012"/>
    </source>
</evidence>
<proteinExistence type="predicted"/>
<feature type="transmembrane region" description="Helical" evidence="9">
    <location>
        <begin position="104"/>
        <end position="121"/>
    </location>
</feature>
<keyword evidence="6" id="KW-0418">Kinase</keyword>
<dbReference type="PANTHER" id="PTHR43065">
    <property type="entry name" value="SENSOR HISTIDINE KINASE"/>
    <property type="match status" value="1"/>
</dbReference>
<organism evidence="12 13">
    <name type="scientific">Methylocystis iwaonis</name>
    <dbReference type="NCBI Taxonomy" id="2885079"/>
    <lineage>
        <taxon>Bacteria</taxon>
        <taxon>Pseudomonadati</taxon>
        <taxon>Pseudomonadota</taxon>
        <taxon>Alphaproteobacteria</taxon>
        <taxon>Hyphomicrobiales</taxon>
        <taxon>Methylocystaceae</taxon>
        <taxon>Methylocystis</taxon>
    </lineage>
</organism>
<dbReference type="SUPFAM" id="SSF47384">
    <property type="entry name" value="Homodimeric domain of signal transducing histidine kinase"/>
    <property type="match status" value="1"/>
</dbReference>
<dbReference type="PROSITE" id="PS50112">
    <property type="entry name" value="PAS"/>
    <property type="match status" value="1"/>
</dbReference>
<evidence type="ECO:0000256" key="5">
    <source>
        <dbReference type="ARBA" id="ARBA00022741"/>
    </source>
</evidence>
<dbReference type="Pfam" id="PF02518">
    <property type="entry name" value="HATPase_c"/>
    <property type="match status" value="1"/>
</dbReference>
<keyword evidence="13" id="KW-1185">Reference proteome</keyword>
<dbReference type="Pfam" id="PF13426">
    <property type="entry name" value="PAS_9"/>
    <property type="match status" value="1"/>
</dbReference>
<keyword evidence="7" id="KW-0067">ATP-binding</keyword>
<dbReference type="RefSeq" id="WP_281928927.1">
    <property type="nucleotide sequence ID" value="NZ_AP027142.1"/>
</dbReference>
<dbReference type="CDD" id="cd00130">
    <property type="entry name" value="PAS"/>
    <property type="match status" value="1"/>
</dbReference>
<evidence type="ECO:0000256" key="1">
    <source>
        <dbReference type="ARBA" id="ARBA00000085"/>
    </source>
</evidence>
<dbReference type="Gene3D" id="3.30.565.10">
    <property type="entry name" value="Histidine kinase-like ATPase, C-terminal domain"/>
    <property type="match status" value="1"/>
</dbReference>
<dbReference type="InterPro" id="IPR003661">
    <property type="entry name" value="HisK_dim/P_dom"/>
</dbReference>
<dbReference type="InterPro" id="IPR004358">
    <property type="entry name" value="Sig_transdc_His_kin-like_C"/>
</dbReference>
<keyword evidence="9" id="KW-1133">Transmembrane helix</keyword>
<comment type="catalytic activity">
    <reaction evidence="1">
        <text>ATP + protein L-histidine = ADP + protein N-phospho-L-histidine.</text>
        <dbReference type="EC" id="2.7.13.3"/>
    </reaction>
</comment>
<dbReference type="PANTHER" id="PTHR43065:SF10">
    <property type="entry name" value="PEROXIDE STRESS-ACTIVATED HISTIDINE KINASE MAK3"/>
    <property type="match status" value="1"/>
</dbReference>
<dbReference type="InterPro" id="IPR036890">
    <property type="entry name" value="HATPase_C_sf"/>
</dbReference>
<evidence type="ECO:0000313" key="12">
    <source>
        <dbReference type="EMBL" id="BDV35494.1"/>
    </source>
</evidence>
<dbReference type="NCBIfam" id="TIGR00229">
    <property type="entry name" value="sensory_box"/>
    <property type="match status" value="1"/>
</dbReference>
<dbReference type="SMART" id="SM00387">
    <property type="entry name" value="HATPase_c"/>
    <property type="match status" value="1"/>
</dbReference>
<feature type="transmembrane region" description="Helical" evidence="9">
    <location>
        <begin position="27"/>
        <end position="48"/>
    </location>
</feature>
<dbReference type="InterPro" id="IPR005467">
    <property type="entry name" value="His_kinase_dom"/>
</dbReference>
<keyword evidence="3" id="KW-0597">Phosphoprotein</keyword>
<gene>
    <name evidence="12" type="primary">fixL</name>
    <name evidence="12" type="ORF">SS37A_30230</name>
</gene>
<keyword evidence="8" id="KW-0902">Two-component regulatory system</keyword>